<gene>
    <name evidence="9" type="ORF">GEV37_08555</name>
</gene>
<evidence type="ECO:0000256" key="5">
    <source>
        <dbReference type="ARBA" id="ARBA00022989"/>
    </source>
</evidence>
<feature type="transmembrane region" description="Helical" evidence="7">
    <location>
        <begin position="279"/>
        <end position="302"/>
    </location>
</feature>
<evidence type="ECO:0000256" key="6">
    <source>
        <dbReference type="ARBA" id="ARBA00023136"/>
    </source>
</evidence>
<accession>A0ABS8DS60</accession>
<feature type="domain" description="TRAP C4-dicarboxylate transport system permease DctM subunit" evidence="8">
    <location>
        <begin position="9"/>
        <end position="424"/>
    </location>
</feature>
<sequence length="434" mass="46121">MLLLSLVTIVTLFALLGSGVWVAFALMGTAWVALEFFSPFAPGTVLASDFWGASYGWDLTALPMFIWMGEILFRSGLADNMFRGLSPWLNRLPGRLLHTNIIGSGLFAAVCGSSAATCATVGKMTLPELERRGYDSSLAIGTLASASTLGLLIPPSIVLIVYGVVTEQSISRLFMAGVGPGLMILALFMGYLIVWALVKGERAGLTGSDEASMSLGEKLRRTLSLLPILLLIGGIITSIYGGLASPTEAAAIGVVLSMIIARFNGHFDRAIFTSSLFAAIRTACMIAFIIAGASFLTSAMGFTQVPMRLAQTISEMGLSPTMLLVALTLLLLVMGCFLDGISLILLVTAIIMPVVSAAGFDLIWFGIYLVIVVEMSQITPPVGFNLFVIQSLTGKDILTITKATLPFFLLMLLSIALLHLFPAIALYLPRAMTG</sequence>
<keyword evidence="6 7" id="KW-0472">Membrane</keyword>
<evidence type="ECO:0000256" key="3">
    <source>
        <dbReference type="ARBA" id="ARBA00022519"/>
    </source>
</evidence>
<feature type="transmembrane region" description="Helical" evidence="7">
    <location>
        <begin position="249"/>
        <end position="267"/>
    </location>
</feature>
<keyword evidence="10" id="KW-1185">Reference proteome</keyword>
<dbReference type="PANTHER" id="PTHR33362">
    <property type="entry name" value="SIALIC ACID TRAP TRANSPORTER PERMEASE PROTEIN SIAT-RELATED"/>
    <property type="match status" value="1"/>
</dbReference>
<name>A0ABS8DS60_9GAMM</name>
<dbReference type="EMBL" id="WHVL01000003">
    <property type="protein sequence ID" value="MCB8889158.1"/>
    <property type="molecule type" value="Genomic_DNA"/>
</dbReference>
<evidence type="ECO:0000313" key="9">
    <source>
        <dbReference type="EMBL" id="MCB8889158.1"/>
    </source>
</evidence>
<comment type="subcellular location">
    <subcellularLocation>
        <location evidence="1 7">Cell inner membrane</location>
        <topology evidence="1 7">Multi-pass membrane protein</topology>
    </subcellularLocation>
</comment>
<dbReference type="PIRSF" id="PIRSF006066">
    <property type="entry name" value="HI0050"/>
    <property type="match status" value="1"/>
</dbReference>
<feature type="transmembrane region" description="Helical" evidence="7">
    <location>
        <begin position="362"/>
        <end position="387"/>
    </location>
</feature>
<keyword evidence="5 7" id="KW-1133">Transmembrane helix</keyword>
<feature type="transmembrane region" description="Helical" evidence="7">
    <location>
        <begin position="138"/>
        <end position="162"/>
    </location>
</feature>
<feature type="transmembrane region" description="Helical" evidence="7">
    <location>
        <begin position="322"/>
        <end position="355"/>
    </location>
</feature>
<keyword evidence="7" id="KW-0813">Transport</keyword>
<proteinExistence type="inferred from homology"/>
<dbReference type="PANTHER" id="PTHR33362:SF5">
    <property type="entry name" value="C4-DICARBOXYLATE TRAP TRANSPORTER LARGE PERMEASE PROTEIN DCTM"/>
    <property type="match status" value="1"/>
</dbReference>
<evidence type="ECO:0000256" key="4">
    <source>
        <dbReference type="ARBA" id="ARBA00022692"/>
    </source>
</evidence>
<dbReference type="InterPro" id="IPR004681">
    <property type="entry name" value="TRAP_DctM"/>
</dbReference>
<evidence type="ECO:0000256" key="1">
    <source>
        <dbReference type="ARBA" id="ARBA00004429"/>
    </source>
</evidence>
<evidence type="ECO:0000259" key="8">
    <source>
        <dbReference type="Pfam" id="PF06808"/>
    </source>
</evidence>
<comment type="function">
    <text evidence="7">Part of the tripartite ATP-independent periplasmic (TRAP) transport system.</text>
</comment>
<keyword evidence="2" id="KW-1003">Cell membrane</keyword>
<evidence type="ECO:0000256" key="2">
    <source>
        <dbReference type="ARBA" id="ARBA00022475"/>
    </source>
</evidence>
<keyword evidence="4 7" id="KW-0812">Transmembrane</keyword>
<evidence type="ECO:0000256" key="7">
    <source>
        <dbReference type="RuleBase" id="RU369079"/>
    </source>
</evidence>
<protein>
    <recommendedName>
        <fullName evidence="7">TRAP transporter large permease protein</fullName>
    </recommendedName>
</protein>
<dbReference type="InterPro" id="IPR010656">
    <property type="entry name" value="DctM"/>
</dbReference>
<comment type="caution">
    <text evidence="7">Lacks conserved residue(s) required for the propagation of feature annotation.</text>
</comment>
<feature type="transmembrane region" description="Helical" evidence="7">
    <location>
        <begin position="223"/>
        <end position="243"/>
    </location>
</feature>
<comment type="caution">
    <text evidence="9">The sequence shown here is derived from an EMBL/GenBank/DDBJ whole genome shotgun (WGS) entry which is preliminary data.</text>
</comment>
<comment type="similarity">
    <text evidence="7">Belongs to the TRAP transporter large permease family.</text>
</comment>
<organism evidence="9 10">
    <name type="scientific">Vreelandella malpeensis</name>
    <dbReference type="NCBI Taxonomy" id="1172368"/>
    <lineage>
        <taxon>Bacteria</taxon>
        <taxon>Pseudomonadati</taxon>
        <taxon>Pseudomonadota</taxon>
        <taxon>Gammaproteobacteria</taxon>
        <taxon>Oceanospirillales</taxon>
        <taxon>Halomonadaceae</taxon>
        <taxon>Vreelandella</taxon>
    </lineage>
</organism>
<dbReference type="Proteomes" id="UP001319882">
    <property type="component" value="Unassembled WGS sequence"/>
</dbReference>
<feature type="transmembrane region" description="Helical" evidence="7">
    <location>
        <begin position="174"/>
        <end position="198"/>
    </location>
</feature>
<keyword evidence="3 7" id="KW-0997">Cell inner membrane</keyword>
<feature type="transmembrane region" description="Helical" evidence="7">
    <location>
        <begin position="407"/>
        <end position="428"/>
    </location>
</feature>
<evidence type="ECO:0000313" key="10">
    <source>
        <dbReference type="Proteomes" id="UP001319882"/>
    </source>
</evidence>
<reference evidence="9 10" key="1">
    <citation type="journal article" date="2021" name="Sci. Rep.">
        <title>Genome analysis of a halophilic bacterium Halomonas malpeensis YU-PRIM-29(T) reveals its exopolysaccharide and pigment producing capabilities.</title>
        <authorList>
            <person name="Athmika"/>
            <person name="Ghate S.D."/>
            <person name="Arun A.B."/>
            <person name="Rao S.S."/>
            <person name="Kumar S.T.A."/>
            <person name="Kandiyil M.K."/>
            <person name="Saptami K."/>
            <person name="Rekha P.D."/>
        </authorList>
    </citation>
    <scope>NUCLEOTIDE SEQUENCE [LARGE SCALE GENOMIC DNA]</scope>
    <source>
        <strain evidence="10">prim 29</strain>
    </source>
</reference>
<dbReference type="Pfam" id="PF06808">
    <property type="entry name" value="DctM"/>
    <property type="match status" value="1"/>
</dbReference>
<comment type="subunit">
    <text evidence="7">The complex comprises the extracytoplasmic solute receptor protein and the two transmembrane proteins.</text>
</comment>
<dbReference type="RefSeq" id="WP_227389833.1">
    <property type="nucleotide sequence ID" value="NZ_JBHSCJ010000004.1"/>
</dbReference>
<dbReference type="NCBIfam" id="TIGR00786">
    <property type="entry name" value="dctM"/>
    <property type="match status" value="1"/>
</dbReference>